<dbReference type="PANTHER" id="PTHR34203:SF15">
    <property type="entry name" value="SLL1173 PROTEIN"/>
    <property type="match status" value="1"/>
</dbReference>
<comment type="caution">
    <text evidence="2">The sequence shown here is derived from an EMBL/GenBank/DDBJ whole genome shotgun (WGS) entry which is preliminary data.</text>
</comment>
<dbReference type="InterPro" id="IPR006342">
    <property type="entry name" value="FkbM_mtfrase"/>
</dbReference>
<dbReference type="EMBL" id="BTPE01000025">
    <property type="protein sequence ID" value="GMQ35715.1"/>
    <property type="molecule type" value="Genomic_DNA"/>
</dbReference>
<gene>
    <name evidence="2" type="ORF">Ataiwa_39880</name>
</gene>
<dbReference type="SUPFAM" id="SSF53335">
    <property type="entry name" value="S-adenosyl-L-methionine-dependent methyltransferases"/>
    <property type="match status" value="1"/>
</dbReference>
<dbReference type="Pfam" id="PF05050">
    <property type="entry name" value="Methyltransf_21"/>
    <property type="match status" value="1"/>
</dbReference>
<dbReference type="NCBIfam" id="TIGR01444">
    <property type="entry name" value="fkbM_fam"/>
    <property type="match status" value="1"/>
</dbReference>
<sequence>MISKIRVFLSFRLRLVFVYLKSFEIKKEFGKITIRLQKTDLRVFDQIFLEENYQFFLHEFNPKVIIDVGANVGYSAIWFSHKFKDAKVIALEPEEENFKVLKENCQIYPNIFTLKKALWSESGRIWIKNSKSKSWSFETVKNKEKNSISIEAIDMRTLVQVYEINRIDLLKIDIEGAEKEIFEGEIDDWIKLVKCIMIETHDRKVPGVSSLVDTKLMQYDFIKFKTKDLSIFYHRSLF</sequence>
<dbReference type="PANTHER" id="PTHR34203">
    <property type="entry name" value="METHYLTRANSFERASE, FKBM FAMILY PROTEIN"/>
    <property type="match status" value="1"/>
</dbReference>
<dbReference type="InterPro" id="IPR029063">
    <property type="entry name" value="SAM-dependent_MTases_sf"/>
</dbReference>
<organism evidence="2 3">
    <name type="scientific">Algoriphagus taiwanensis</name>
    <dbReference type="NCBI Taxonomy" id="1445656"/>
    <lineage>
        <taxon>Bacteria</taxon>
        <taxon>Pseudomonadati</taxon>
        <taxon>Bacteroidota</taxon>
        <taxon>Cytophagia</taxon>
        <taxon>Cytophagales</taxon>
        <taxon>Cyclobacteriaceae</taxon>
        <taxon>Algoriphagus</taxon>
    </lineage>
</organism>
<reference evidence="2 3" key="1">
    <citation type="submission" date="2023-08" db="EMBL/GenBank/DDBJ databases">
        <title>Draft genome sequence of Algoriphagus taiwanensis.</title>
        <authorList>
            <person name="Takatani N."/>
            <person name="Hosokawa M."/>
            <person name="Sawabe T."/>
        </authorList>
    </citation>
    <scope>NUCLEOTIDE SEQUENCE [LARGE SCALE GENOMIC DNA]</scope>
    <source>
        <strain evidence="2 3">JCM 19755</strain>
    </source>
</reference>
<dbReference type="Gene3D" id="3.40.50.150">
    <property type="entry name" value="Vaccinia Virus protein VP39"/>
    <property type="match status" value="1"/>
</dbReference>
<evidence type="ECO:0000313" key="2">
    <source>
        <dbReference type="EMBL" id="GMQ35715.1"/>
    </source>
</evidence>
<protein>
    <recommendedName>
        <fullName evidence="1">Methyltransferase FkbM domain-containing protein</fullName>
    </recommendedName>
</protein>
<dbReference type="InterPro" id="IPR052514">
    <property type="entry name" value="SAM-dependent_MTase"/>
</dbReference>
<accession>A0ABQ6Q7R7</accession>
<evidence type="ECO:0000259" key="1">
    <source>
        <dbReference type="Pfam" id="PF05050"/>
    </source>
</evidence>
<feature type="domain" description="Methyltransferase FkbM" evidence="1">
    <location>
        <begin position="67"/>
        <end position="206"/>
    </location>
</feature>
<evidence type="ECO:0000313" key="3">
    <source>
        <dbReference type="Proteomes" id="UP001307705"/>
    </source>
</evidence>
<keyword evidence="3" id="KW-1185">Reference proteome</keyword>
<name>A0ABQ6Q7R7_9BACT</name>
<dbReference type="RefSeq" id="WP_338230659.1">
    <property type="nucleotide sequence ID" value="NZ_BTPE01000025.1"/>
</dbReference>
<dbReference type="Proteomes" id="UP001307705">
    <property type="component" value="Unassembled WGS sequence"/>
</dbReference>
<proteinExistence type="predicted"/>